<dbReference type="OrthoDB" id="10367540at2759"/>
<feature type="compositionally biased region" description="Basic and acidic residues" evidence="1">
    <location>
        <begin position="41"/>
        <end position="99"/>
    </location>
</feature>
<gene>
    <name evidence="2" type="ORF">AK812_SmicGene31928</name>
</gene>
<accession>A0A1Q9CVI1</accession>
<proteinExistence type="predicted"/>
<dbReference type="Proteomes" id="UP000186817">
    <property type="component" value="Unassembled WGS sequence"/>
</dbReference>
<evidence type="ECO:0000313" key="3">
    <source>
        <dbReference type="Proteomes" id="UP000186817"/>
    </source>
</evidence>
<protein>
    <submittedName>
        <fullName evidence="2">Uncharacterized protein</fullName>
    </submittedName>
</protein>
<feature type="compositionally biased region" description="Polar residues" evidence="1">
    <location>
        <begin position="115"/>
        <end position="130"/>
    </location>
</feature>
<evidence type="ECO:0000313" key="2">
    <source>
        <dbReference type="EMBL" id="OLP86917.1"/>
    </source>
</evidence>
<keyword evidence="3" id="KW-1185">Reference proteome</keyword>
<name>A0A1Q9CVI1_SYMMI</name>
<dbReference type="EMBL" id="LSRX01000893">
    <property type="protein sequence ID" value="OLP86917.1"/>
    <property type="molecule type" value="Genomic_DNA"/>
</dbReference>
<evidence type="ECO:0000256" key="1">
    <source>
        <dbReference type="SAM" id="MobiDB-lite"/>
    </source>
</evidence>
<dbReference type="AlphaFoldDB" id="A0A1Q9CVI1"/>
<organism evidence="2 3">
    <name type="scientific">Symbiodinium microadriaticum</name>
    <name type="common">Dinoflagellate</name>
    <name type="synonym">Zooxanthella microadriatica</name>
    <dbReference type="NCBI Taxonomy" id="2951"/>
    <lineage>
        <taxon>Eukaryota</taxon>
        <taxon>Sar</taxon>
        <taxon>Alveolata</taxon>
        <taxon>Dinophyceae</taxon>
        <taxon>Suessiales</taxon>
        <taxon>Symbiodiniaceae</taxon>
        <taxon>Symbiodinium</taxon>
    </lineage>
</organism>
<feature type="region of interest" description="Disordered" evidence="1">
    <location>
        <begin position="112"/>
        <end position="132"/>
    </location>
</feature>
<feature type="region of interest" description="Disordered" evidence="1">
    <location>
        <begin position="177"/>
        <end position="211"/>
    </location>
</feature>
<sequence>MAPMEELVKNVPKGNATKDIEEWSNEVDEVTSQIRGIIDGTRAKDRAKQIRKEEAEERRRSRQRSELEELRAYKESHEKKIAAEKSLEDRKAEEMEREREFEALEARILQAIPKASQSYTTSNSNGTSDEISTKSRKLIEALLDDELSLEGVTSWDEVQKRVGALKPAVLKSILQVRTSETLPRSNAGEGGCGHGLSQSSVSGMKYCPPSC</sequence>
<feature type="region of interest" description="Disordered" evidence="1">
    <location>
        <begin position="39"/>
        <end position="99"/>
    </location>
</feature>
<comment type="caution">
    <text evidence="2">The sequence shown here is derived from an EMBL/GenBank/DDBJ whole genome shotgun (WGS) entry which is preliminary data.</text>
</comment>
<reference evidence="2 3" key="1">
    <citation type="submission" date="2016-02" db="EMBL/GenBank/DDBJ databases">
        <title>Genome analysis of coral dinoflagellate symbionts highlights evolutionary adaptations to a symbiotic lifestyle.</title>
        <authorList>
            <person name="Aranda M."/>
            <person name="Li Y."/>
            <person name="Liew Y.J."/>
            <person name="Baumgarten S."/>
            <person name="Simakov O."/>
            <person name="Wilson M."/>
            <person name="Piel J."/>
            <person name="Ashoor H."/>
            <person name="Bougouffa S."/>
            <person name="Bajic V.B."/>
            <person name="Ryu T."/>
            <person name="Ravasi T."/>
            <person name="Bayer T."/>
            <person name="Micklem G."/>
            <person name="Kim H."/>
            <person name="Bhak J."/>
            <person name="Lajeunesse T.C."/>
            <person name="Voolstra C.R."/>
        </authorList>
    </citation>
    <scope>NUCLEOTIDE SEQUENCE [LARGE SCALE GENOMIC DNA]</scope>
    <source>
        <strain evidence="2 3">CCMP2467</strain>
    </source>
</reference>
<feature type="region of interest" description="Disordered" evidence="1">
    <location>
        <begin position="1"/>
        <end position="20"/>
    </location>
</feature>